<sequence length="203" mass="22850">MSLSAALFLAGLVTLSAALPYQESCRQLPAKHDFNVQAYYSGKWYGTHTYSPSAPGEQKMGVCASTKAEILQTLVRTQYSVYVPDVDQYMYSEGFISLHYFEQGVAKFVEEARIVDKDGKPVIKEFVAEPLTLIDTDYLNYSILYFCTTKDNGQVISAYTILSRYQDAEHVHPNVEVVLKRIGLKLDDFASIKGLKCKEDPNF</sequence>
<name>A0AAW1CTD1_9HEMI</name>
<reference evidence="3 4" key="1">
    <citation type="submission" date="2022-12" db="EMBL/GenBank/DDBJ databases">
        <title>Chromosome-level genome assembly of true bugs.</title>
        <authorList>
            <person name="Ma L."/>
            <person name="Li H."/>
        </authorList>
    </citation>
    <scope>NUCLEOTIDE SEQUENCE [LARGE SCALE GENOMIC DNA]</scope>
    <source>
        <strain evidence="3">Lab_2022b</strain>
    </source>
</reference>
<evidence type="ECO:0000259" key="2">
    <source>
        <dbReference type="Pfam" id="PF02087"/>
    </source>
</evidence>
<evidence type="ECO:0000313" key="3">
    <source>
        <dbReference type="EMBL" id="KAK9502123.1"/>
    </source>
</evidence>
<organism evidence="3 4">
    <name type="scientific">Rhynocoris fuscipes</name>
    <dbReference type="NCBI Taxonomy" id="488301"/>
    <lineage>
        <taxon>Eukaryota</taxon>
        <taxon>Metazoa</taxon>
        <taxon>Ecdysozoa</taxon>
        <taxon>Arthropoda</taxon>
        <taxon>Hexapoda</taxon>
        <taxon>Insecta</taxon>
        <taxon>Pterygota</taxon>
        <taxon>Neoptera</taxon>
        <taxon>Paraneoptera</taxon>
        <taxon>Hemiptera</taxon>
        <taxon>Heteroptera</taxon>
        <taxon>Panheteroptera</taxon>
        <taxon>Cimicomorpha</taxon>
        <taxon>Reduviidae</taxon>
        <taxon>Harpactorinae</taxon>
        <taxon>Harpactorini</taxon>
        <taxon>Rhynocoris</taxon>
    </lineage>
</organism>
<dbReference type="Gene3D" id="2.40.128.20">
    <property type="match status" value="1"/>
</dbReference>
<feature type="chain" id="PRO_5043530767" description="Nitrophorin domain-containing protein" evidence="1">
    <location>
        <begin position="19"/>
        <end position="203"/>
    </location>
</feature>
<protein>
    <recommendedName>
        <fullName evidence="2">Nitrophorin domain-containing protein</fullName>
    </recommendedName>
</protein>
<evidence type="ECO:0000313" key="4">
    <source>
        <dbReference type="Proteomes" id="UP001461498"/>
    </source>
</evidence>
<comment type="caution">
    <text evidence="3">The sequence shown here is derived from an EMBL/GenBank/DDBJ whole genome shotgun (WGS) entry which is preliminary data.</text>
</comment>
<evidence type="ECO:0000256" key="1">
    <source>
        <dbReference type="SAM" id="SignalP"/>
    </source>
</evidence>
<dbReference type="InterPro" id="IPR002351">
    <property type="entry name" value="Nitrophorin_domain"/>
</dbReference>
<dbReference type="SUPFAM" id="SSF50814">
    <property type="entry name" value="Lipocalins"/>
    <property type="match status" value="1"/>
</dbReference>
<dbReference type="EMBL" id="JAPXFL010000009">
    <property type="protein sequence ID" value="KAK9502123.1"/>
    <property type="molecule type" value="Genomic_DNA"/>
</dbReference>
<accession>A0AAW1CTD1</accession>
<dbReference type="Proteomes" id="UP001461498">
    <property type="component" value="Unassembled WGS sequence"/>
</dbReference>
<dbReference type="GO" id="GO:0070026">
    <property type="term" value="F:nitric oxide binding"/>
    <property type="evidence" value="ECO:0007669"/>
    <property type="project" value="InterPro"/>
</dbReference>
<proteinExistence type="predicted"/>
<feature type="domain" description="Nitrophorin" evidence="2">
    <location>
        <begin position="28"/>
        <end position="202"/>
    </location>
</feature>
<dbReference type="InterPro" id="IPR012674">
    <property type="entry name" value="Calycin"/>
</dbReference>
<keyword evidence="4" id="KW-1185">Reference proteome</keyword>
<keyword evidence="1" id="KW-0732">Signal</keyword>
<dbReference type="AlphaFoldDB" id="A0AAW1CTD1"/>
<dbReference type="GO" id="GO:0051381">
    <property type="term" value="F:histamine binding"/>
    <property type="evidence" value="ECO:0007669"/>
    <property type="project" value="InterPro"/>
</dbReference>
<dbReference type="Pfam" id="PF02087">
    <property type="entry name" value="Nitrophorin"/>
    <property type="match status" value="1"/>
</dbReference>
<gene>
    <name evidence="3" type="ORF">O3M35_012714</name>
</gene>
<feature type="signal peptide" evidence="1">
    <location>
        <begin position="1"/>
        <end position="18"/>
    </location>
</feature>